<evidence type="ECO:0000313" key="3">
    <source>
        <dbReference type="Proteomes" id="UP000722485"/>
    </source>
</evidence>
<comment type="caution">
    <text evidence="2">The sequence shown here is derived from an EMBL/GenBank/DDBJ whole genome shotgun (WGS) entry which is preliminary data.</text>
</comment>
<reference evidence="2" key="1">
    <citation type="submission" date="2020-03" db="EMBL/GenBank/DDBJ databases">
        <title>Draft Genome Sequence of Cylindrodendrum hubeiense.</title>
        <authorList>
            <person name="Buettner E."/>
            <person name="Kellner H."/>
        </authorList>
    </citation>
    <scope>NUCLEOTIDE SEQUENCE</scope>
    <source>
        <strain evidence="2">IHI 201604</strain>
    </source>
</reference>
<keyword evidence="3" id="KW-1185">Reference proteome</keyword>
<name>A0A9P5LC33_9HYPO</name>
<proteinExistence type="predicted"/>
<evidence type="ECO:0000256" key="1">
    <source>
        <dbReference type="SAM" id="MobiDB-lite"/>
    </source>
</evidence>
<feature type="compositionally biased region" description="Polar residues" evidence="1">
    <location>
        <begin position="17"/>
        <end position="35"/>
    </location>
</feature>
<evidence type="ECO:0000313" key="2">
    <source>
        <dbReference type="EMBL" id="KAF7543506.1"/>
    </source>
</evidence>
<organism evidence="2 3">
    <name type="scientific">Cylindrodendrum hubeiense</name>
    <dbReference type="NCBI Taxonomy" id="595255"/>
    <lineage>
        <taxon>Eukaryota</taxon>
        <taxon>Fungi</taxon>
        <taxon>Dikarya</taxon>
        <taxon>Ascomycota</taxon>
        <taxon>Pezizomycotina</taxon>
        <taxon>Sordariomycetes</taxon>
        <taxon>Hypocreomycetidae</taxon>
        <taxon>Hypocreales</taxon>
        <taxon>Nectriaceae</taxon>
        <taxon>Cylindrodendrum</taxon>
    </lineage>
</organism>
<gene>
    <name evidence="2" type="ORF">G7Z17_g10686</name>
</gene>
<dbReference type="AlphaFoldDB" id="A0A9P5LC33"/>
<dbReference type="EMBL" id="JAANBB010000362">
    <property type="protein sequence ID" value="KAF7543506.1"/>
    <property type="molecule type" value="Genomic_DNA"/>
</dbReference>
<dbReference type="Proteomes" id="UP000722485">
    <property type="component" value="Unassembled WGS sequence"/>
</dbReference>
<accession>A0A9P5LC33</accession>
<sequence length="149" mass="16025">MWVGVRGVQKWILAASASSHSNTPPSCERQATSTRPPLALHSQRSPPETQRTMSDAHPGMGKFGQAPFEHASATEATHVHPCRPVRAYPPYAPRPCLSPSDPQALLLCLATKPGPQSPDWPAALCDEMHQEAELLWGAAPLDYCSLAPG</sequence>
<feature type="region of interest" description="Disordered" evidence="1">
    <location>
        <begin position="17"/>
        <end position="76"/>
    </location>
</feature>
<feature type="compositionally biased region" description="Polar residues" evidence="1">
    <location>
        <begin position="42"/>
        <end position="53"/>
    </location>
</feature>
<protein>
    <submittedName>
        <fullName evidence="2">Uncharacterized protein</fullName>
    </submittedName>
</protein>